<keyword evidence="3" id="KW-1185">Reference proteome</keyword>
<organism evidence="2 3">
    <name type="scientific">Pelagicoccus enzymogenes</name>
    <dbReference type="NCBI Taxonomy" id="2773457"/>
    <lineage>
        <taxon>Bacteria</taxon>
        <taxon>Pseudomonadati</taxon>
        <taxon>Verrucomicrobiota</taxon>
        <taxon>Opitutia</taxon>
        <taxon>Puniceicoccales</taxon>
        <taxon>Pelagicoccaceae</taxon>
        <taxon>Pelagicoccus</taxon>
    </lineage>
</organism>
<accession>A0A927FAP4</accession>
<dbReference type="AlphaFoldDB" id="A0A927FAP4"/>
<dbReference type="Proteomes" id="UP000622317">
    <property type="component" value="Unassembled WGS sequence"/>
</dbReference>
<feature type="compositionally biased region" description="Basic and acidic residues" evidence="1">
    <location>
        <begin position="24"/>
        <end position="43"/>
    </location>
</feature>
<gene>
    <name evidence="2" type="ORF">IEN85_18395</name>
</gene>
<feature type="compositionally biased region" description="Polar residues" evidence="1">
    <location>
        <begin position="1"/>
        <end position="11"/>
    </location>
</feature>
<dbReference type="EMBL" id="JACYFG010000042">
    <property type="protein sequence ID" value="MBD5781477.1"/>
    <property type="molecule type" value="Genomic_DNA"/>
</dbReference>
<name>A0A927FAP4_9BACT</name>
<proteinExistence type="predicted"/>
<evidence type="ECO:0000256" key="1">
    <source>
        <dbReference type="SAM" id="MobiDB-lite"/>
    </source>
</evidence>
<feature type="region of interest" description="Disordered" evidence="1">
    <location>
        <begin position="1"/>
        <end position="53"/>
    </location>
</feature>
<protein>
    <submittedName>
        <fullName evidence="2">Uncharacterized protein</fullName>
    </submittedName>
</protein>
<sequence length="53" mass="6009">MKIDRTPTQQFPLHLADAKKKRLPEKPDRRLAKKGTTEQETTREVGIAPPTSP</sequence>
<evidence type="ECO:0000313" key="2">
    <source>
        <dbReference type="EMBL" id="MBD5781477.1"/>
    </source>
</evidence>
<evidence type="ECO:0000313" key="3">
    <source>
        <dbReference type="Proteomes" id="UP000622317"/>
    </source>
</evidence>
<reference evidence="2" key="1">
    <citation type="submission" date="2020-09" db="EMBL/GenBank/DDBJ databases">
        <title>Pelagicoccus enzymogenes sp. nov. with an EPS production, isolated from marine sediment.</title>
        <authorList>
            <person name="Feng X."/>
        </authorList>
    </citation>
    <scope>NUCLEOTIDE SEQUENCE</scope>
    <source>
        <strain evidence="2">NFK12</strain>
    </source>
</reference>
<comment type="caution">
    <text evidence="2">The sequence shown here is derived from an EMBL/GenBank/DDBJ whole genome shotgun (WGS) entry which is preliminary data.</text>
</comment>